<comment type="caution">
    <text evidence="1">The sequence shown here is derived from an EMBL/GenBank/DDBJ whole genome shotgun (WGS) entry which is preliminary data.</text>
</comment>
<dbReference type="RefSeq" id="WP_150393768.1">
    <property type="nucleotide sequence ID" value="NZ_RZJP01000001.1"/>
</dbReference>
<organism evidence="1 2">
    <name type="scientific">Bifidobacterium callitrichos</name>
    <dbReference type="NCBI Taxonomy" id="762209"/>
    <lineage>
        <taxon>Bacteria</taxon>
        <taxon>Bacillati</taxon>
        <taxon>Actinomycetota</taxon>
        <taxon>Actinomycetes</taxon>
        <taxon>Bifidobacteriales</taxon>
        <taxon>Bifidobacteriaceae</taxon>
        <taxon>Bifidobacterium</taxon>
    </lineage>
</organism>
<dbReference type="EMBL" id="RZJP01000001">
    <property type="protein sequence ID" value="KAA8817618.1"/>
    <property type="molecule type" value="Genomic_DNA"/>
</dbReference>
<dbReference type="Proteomes" id="UP000326060">
    <property type="component" value="Unassembled WGS sequence"/>
</dbReference>
<reference evidence="1 2" key="1">
    <citation type="journal article" date="2019" name="Syst. Appl. Microbiol.">
        <title>Characterization of Bifidobacterium species in feaces of the Egyptian fruit bat: Description of B. vespertilionis sp. nov. and B. rousetti sp. nov.</title>
        <authorList>
            <person name="Modesto M."/>
            <person name="Satti M."/>
            <person name="Watanabe K."/>
            <person name="Puglisi E."/>
            <person name="Morelli L."/>
            <person name="Huang C.-H."/>
            <person name="Liou J.-S."/>
            <person name="Miyashita M."/>
            <person name="Tamura T."/>
            <person name="Saito S."/>
            <person name="Mori K."/>
            <person name="Huang L."/>
            <person name="Sciavilla P."/>
            <person name="Sandri C."/>
            <person name="Spiezio C."/>
            <person name="Vitali F."/>
            <person name="Cavalieri D."/>
            <person name="Perpetuini G."/>
            <person name="Tofalo R."/>
            <person name="Bonetti A."/>
            <person name="Arita M."/>
            <person name="Mattarelli P."/>
        </authorList>
    </citation>
    <scope>NUCLEOTIDE SEQUENCE [LARGE SCALE GENOMIC DNA]</scope>
    <source>
        <strain evidence="1 2">RST27</strain>
    </source>
</reference>
<dbReference type="SUPFAM" id="SSF102405">
    <property type="entry name" value="MCP/YpsA-like"/>
    <property type="match status" value="1"/>
</dbReference>
<evidence type="ECO:0008006" key="3">
    <source>
        <dbReference type="Google" id="ProtNLM"/>
    </source>
</evidence>
<dbReference type="AlphaFoldDB" id="A0A5M9ZEZ7"/>
<name>A0A5M9ZEZ7_9BIFI</name>
<evidence type="ECO:0000313" key="1">
    <source>
        <dbReference type="EMBL" id="KAA8817618.1"/>
    </source>
</evidence>
<sequence>MIVAVTGHQHIPGVIMHEVESDVRSLLQRLQGESDRMTRVTVMGCLAEGADQMVARVALEEGLHFEAVIPCRRYESTFDAVGAKSYRELLSRSSSSVVLPYDGPSGEAYIAAGRYMVKRCDRLMALWDGHPAVALGGTGDVVGYARTKGVPVDVIWRMGVLH</sequence>
<dbReference type="Gene3D" id="3.40.50.450">
    <property type="match status" value="1"/>
</dbReference>
<accession>A0A5M9ZEZ7</accession>
<proteinExistence type="predicted"/>
<evidence type="ECO:0000313" key="2">
    <source>
        <dbReference type="Proteomes" id="UP000326060"/>
    </source>
</evidence>
<protein>
    <recommendedName>
        <fullName evidence="3">DUF1273 family protein</fullName>
    </recommendedName>
</protein>
<gene>
    <name evidence="1" type="ORF">EMB92_03480</name>
</gene>